<sequence>MFTTDLLLFGQATESQIANMMEVLDDLCAASGQLISKEKTRIMFSSNTPVGIHRNIATLYGFREVEDLGLYLGVPLSGKSPRINNYQFLIDKVYAKLSHLKCNQLSFDGRVTLSKLVIEALHTYSMMSNSSLWKNFAREWATNSKFIQWEIGDGASIKAWDDYWVQVGRKLHNVMFNHGLSATDTMLIDLVNINDNWNLRVIKDNILGPVVQQIRAIAPPHRNSWHKDCCIWSGTANGLFPIASSYELRDTSIHVAHARKWSRIWKLVVPERICFHVWMIHIQGLKTNQLLFQRKLRNSFCGNLVKLFVAQYNRVMLLQKKVLRIGQNGHHVGWTPAAEELAIINVDGAVSIRGISNGVRNL</sequence>
<dbReference type="PANTHER" id="PTHR33116:SF70">
    <property type="entry name" value="NON-LTR RETROELEMENT REVERSE TRANSCRIPTASE-LIKE PROTEIN"/>
    <property type="match status" value="1"/>
</dbReference>
<accession>A0A9D4YGU4</accession>
<evidence type="ECO:0000313" key="1">
    <source>
        <dbReference type="EMBL" id="KAI5438869.1"/>
    </source>
</evidence>
<dbReference type="EMBL" id="JAMSHJ010000002">
    <property type="protein sequence ID" value="KAI5438869.1"/>
    <property type="molecule type" value="Genomic_DNA"/>
</dbReference>
<evidence type="ECO:0008006" key="3">
    <source>
        <dbReference type="Google" id="ProtNLM"/>
    </source>
</evidence>
<organism evidence="1 2">
    <name type="scientific">Pisum sativum</name>
    <name type="common">Garden pea</name>
    <name type="synonym">Lathyrus oleraceus</name>
    <dbReference type="NCBI Taxonomy" id="3888"/>
    <lineage>
        <taxon>Eukaryota</taxon>
        <taxon>Viridiplantae</taxon>
        <taxon>Streptophyta</taxon>
        <taxon>Embryophyta</taxon>
        <taxon>Tracheophyta</taxon>
        <taxon>Spermatophyta</taxon>
        <taxon>Magnoliopsida</taxon>
        <taxon>eudicotyledons</taxon>
        <taxon>Gunneridae</taxon>
        <taxon>Pentapetalae</taxon>
        <taxon>rosids</taxon>
        <taxon>fabids</taxon>
        <taxon>Fabales</taxon>
        <taxon>Fabaceae</taxon>
        <taxon>Papilionoideae</taxon>
        <taxon>50 kb inversion clade</taxon>
        <taxon>NPAAA clade</taxon>
        <taxon>Hologalegina</taxon>
        <taxon>IRL clade</taxon>
        <taxon>Fabeae</taxon>
        <taxon>Lathyrus</taxon>
    </lineage>
</organism>
<reference evidence="1 2" key="1">
    <citation type="journal article" date="2022" name="Nat. Genet.">
        <title>Improved pea reference genome and pan-genome highlight genomic features and evolutionary characteristics.</title>
        <authorList>
            <person name="Yang T."/>
            <person name="Liu R."/>
            <person name="Luo Y."/>
            <person name="Hu S."/>
            <person name="Wang D."/>
            <person name="Wang C."/>
            <person name="Pandey M.K."/>
            <person name="Ge S."/>
            <person name="Xu Q."/>
            <person name="Li N."/>
            <person name="Li G."/>
            <person name="Huang Y."/>
            <person name="Saxena R.K."/>
            <person name="Ji Y."/>
            <person name="Li M."/>
            <person name="Yan X."/>
            <person name="He Y."/>
            <person name="Liu Y."/>
            <person name="Wang X."/>
            <person name="Xiang C."/>
            <person name="Varshney R.K."/>
            <person name="Ding H."/>
            <person name="Gao S."/>
            <person name="Zong X."/>
        </authorList>
    </citation>
    <scope>NUCLEOTIDE SEQUENCE [LARGE SCALE GENOMIC DNA]</scope>
    <source>
        <strain evidence="1 2">cv. Zhongwan 6</strain>
    </source>
</reference>
<proteinExistence type="predicted"/>
<name>A0A9D4YGU4_PEA</name>
<dbReference type="Proteomes" id="UP001058974">
    <property type="component" value="Chromosome 2"/>
</dbReference>
<dbReference type="Gramene" id="Psat02G0455400-T1">
    <property type="protein sequence ID" value="KAI5438869.1"/>
    <property type="gene ID" value="KIW84_024554"/>
</dbReference>
<gene>
    <name evidence="1" type="ORF">KIW84_024554</name>
</gene>
<protein>
    <recommendedName>
        <fullName evidence="3">Reverse transcriptase zinc-binding domain-containing protein</fullName>
    </recommendedName>
</protein>
<dbReference type="PANTHER" id="PTHR33116">
    <property type="entry name" value="REVERSE TRANSCRIPTASE ZINC-BINDING DOMAIN-CONTAINING PROTEIN-RELATED-RELATED"/>
    <property type="match status" value="1"/>
</dbReference>
<evidence type="ECO:0000313" key="2">
    <source>
        <dbReference type="Proteomes" id="UP001058974"/>
    </source>
</evidence>
<comment type="caution">
    <text evidence="1">The sequence shown here is derived from an EMBL/GenBank/DDBJ whole genome shotgun (WGS) entry which is preliminary data.</text>
</comment>
<dbReference type="AlphaFoldDB" id="A0A9D4YGU4"/>
<keyword evidence="2" id="KW-1185">Reference proteome</keyword>